<keyword evidence="6" id="KW-0653">Protein transport</keyword>
<feature type="transmembrane region" description="Helical" evidence="10">
    <location>
        <begin position="631"/>
        <end position="651"/>
    </location>
</feature>
<dbReference type="EMBL" id="KQ414758">
    <property type="protein sequence ID" value="KOC61551.1"/>
    <property type="molecule type" value="Genomic_DNA"/>
</dbReference>
<reference evidence="11 12" key="1">
    <citation type="submission" date="2015-07" db="EMBL/GenBank/DDBJ databases">
        <title>The genome of Habropoda laboriosa.</title>
        <authorList>
            <person name="Pan H."/>
            <person name="Kapheim K."/>
        </authorList>
    </citation>
    <scope>NUCLEOTIDE SEQUENCE [LARGE SCALE GENOMIC DNA]</scope>
    <source>
        <strain evidence="11">0110345459</strain>
    </source>
</reference>
<dbReference type="InterPro" id="IPR036259">
    <property type="entry name" value="MFS_trans_sf"/>
</dbReference>
<evidence type="ECO:0000256" key="7">
    <source>
        <dbReference type="ARBA" id="ARBA00022989"/>
    </source>
</evidence>
<organism evidence="11 12">
    <name type="scientific">Habropoda laboriosa</name>
    <dbReference type="NCBI Taxonomy" id="597456"/>
    <lineage>
        <taxon>Eukaryota</taxon>
        <taxon>Metazoa</taxon>
        <taxon>Ecdysozoa</taxon>
        <taxon>Arthropoda</taxon>
        <taxon>Hexapoda</taxon>
        <taxon>Insecta</taxon>
        <taxon>Pterygota</taxon>
        <taxon>Neoptera</taxon>
        <taxon>Endopterygota</taxon>
        <taxon>Hymenoptera</taxon>
        <taxon>Apocrita</taxon>
        <taxon>Aculeata</taxon>
        <taxon>Apoidea</taxon>
        <taxon>Anthophila</taxon>
        <taxon>Apidae</taxon>
        <taxon>Habropoda</taxon>
    </lineage>
</organism>
<sequence length="716" mass="80749">MRLCCRVHYFPPREVQFSFIHLTVFFLCLQKLKYPKSVFFIVSNEFCERFSFYGMRTVLTLYLRNQLRYSAQTTIVIYHIFTAFVYFFPVFGAMLADSLLGKFRTIFYLSIIYSLGQIILSLSAVPPLGIPAREFSLLGLLLIALGTGGIKPCVAAFGGDQFVLPQHERYLSSFFSIFYFSINSGSLISSFLTPILRSDISCFGETTCYSLSFFVPAILMALSIVIFISGKPLYRIVKPTGNVVLNVSKCVSHAISRKVKSKGEKRDHWLDYADDKYDKVLIKDIKAALQVMKLFIPIPFFWTLFDQQASQWTLQANRMNGEIGNFTLQPDQMQVFNPFLVLAFIPLFETCVYPLLAKIRLHTPLRKLTIGGMLAALSFVISALVEIQIEATEPVMPSEGLAQLQVFNTLDCPVNVELSNDMKFVLKSLDMWKVENISTNGVKQLNYMADYSKCVNISNVIGMIDVTEAKANSWIMTANGLTGKYVDSIEKSVSGDPRVRGLIFLNTPEKNVSLELVKDDKTVANWTLSSLLQPSNLAEVKSNTYSIRLNNKIVKEDVPFKFGGVYTVVGYVSGDQQKVNVVTVTNPNSMSMLWLIPQYVIITMAEVMFSVTGLEFAFTQAPVSMKSLLQATWLLTVAFGNILVVIITVVFADAVFDRQVYDLFLYAGLMFIDMIAFAILAKFYKYMVPEDESVTEEINMEVKKGEVNLSYKNDEK</sequence>
<evidence type="ECO:0000256" key="4">
    <source>
        <dbReference type="ARBA" id="ARBA00022692"/>
    </source>
</evidence>
<keyword evidence="12" id="KW-1185">Reference proteome</keyword>
<dbReference type="GO" id="GO:0015031">
    <property type="term" value="P:protein transport"/>
    <property type="evidence" value="ECO:0007669"/>
    <property type="project" value="UniProtKB-KW"/>
</dbReference>
<dbReference type="AlphaFoldDB" id="A0A0L7QSV3"/>
<dbReference type="GO" id="GO:0016020">
    <property type="term" value="C:membrane"/>
    <property type="evidence" value="ECO:0007669"/>
    <property type="project" value="UniProtKB-SubCell"/>
</dbReference>
<dbReference type="FunFam" id="1.20.1250.20:FF:000049">
    <property type="entry name" value="Solute carrier family 15 member 2"/>
    <property type="match status" value="1"/>
</dbReference>
<evidence type="ECO:0000256" key="10">
    <source>
        <dbReference type="SAM" id="Phobius"/>
    </source>
</evidence>
<dbReference type="CDD" id="cd17347">
    <property type="entry name" value="MFS_SLC15A1_2_like"/>
    <property type="match status" value="1"/>
</dbReference>
<dbReference type="InterPro" id="IPR018456">
    <property type="entry name" value="PTR2_symporter_CS"/>
</dbReference>
<feature type="transmembrane region" description="Helical" evidence="10">
    <location>
        <begin position="599"/>
        <end position="619"/>
    </location>
</feature>
<evidence type="ECO:0000256" key="8">
    <source>
        <dbReference type="ARBA" id="ARBA00023136"/>
    </source>
</evidence>
<feature type="transmembrane region" description="Helical" evidence="10">
    <location>
        <begin position="663"/>
        <end position="684"/>
    </location>
</feature>
<feature type="transmembrane region" description="Helical" evidence="10">
    <location>
        <begin position="209"/>
        <end position="228"/>
    </location>
</feature>
<keyword evidence="4 10" id="KW-0812">Transmembrane</keyword>
<evidence type="ECO:0000256" key="5">
    <source>
        <dbReference type="ARBA" id="ARBA00022856"/>
    </source>
</evidence>
<dbReference type="STRING" id="597456.A0A0L7QSV3"/>
<keyword evidence="5" id="KW-0571">Peptide transport</keyword>
<name>A0A0L7QSV3_9HYME</name>
<dbReference type="OrthoDB" id="8904098at2759"/>
<dbReference type="GO" id="GO:0022857">
    <property type="term" value="F:transmembrane transporter activity"/>
    <property type="evidence" value="ECO:0007669"/>
    <property type="project" value="InterPro"/>
</dbReference>
<evidence type="ECO:0000313" key="12">
    <source>
        <dbReference type="Proteomes" id="UP000053825"/>
    </source>
</evidence>
<evidence type="ECO:0000256" key="9">
    <source>
        <dbReference type="ARBA" id="ARBA00078114"/>
    </source>
</evidence>
<dbReference type="SUPFAM" id="SSF103473">
    <property type="entry name" value="MFS general substrate transporter"/>
    <property type="match status" value="1"/>
</dbReference>
<evidence type="ECO:0000256" key="3">
    <source>
        <dbReference type="ARBA" id="ARBA00022448"/>
    </source>
</evidence>
<dbReference type="PANTHER" id="PTHR11654">
    <property type="entry name" value="OLIGOPEPTIDE TRANSPORTER-RELATED"/>
    <property type="match status" value="1"/>
</dbReference>
<feature type="transmembrane region" description="Helical" evidence="10">
    <location>
        <begin position="335"/>
        <end position="356"/>
    </location>
</feature>
<feature type="transmembrane region" description="Helical" evidence="10">
    <location>
        <begin position="75"/>
        <end position="94"/>
    </location>
</feature>
<comment type="similarity">
    <text evidence="2">Belongs to the major facilitator superfamily. Proton-dependent oligopeptide transporter (POT/PTR) (TC 2.A.17) family.</text>
</comment>
<evidence type="ECO:0000256" key="6">
    <source>
        <dbReference type="ARBA" id="ARBA00022927"/>
    </source>
</evidence>
<keyword evidence="3" id="KW-0813">Transport</keyword>
<dbReference type="Pfam" id="PF00854">
    <property type="entry name" value="PTR2"/>
    <property type="match status" value="2"/>
</dbReference>
<proteinExistence type="inferred from homology"/>
<protein>
    <recommendedName>
        <fullName evidence="9">Oligopeptide transporter 1</fullName>
    </recommendedName>
</protein>
<dbReference type="Proteomes" id="UP000053825">
    <property type="component" value="Unassembled WGS sequence"/>
</dbReference>
<dbReference type="InterPro" id="IPR000109">
    <property type="entry name" value="POT_fam"/>
</dbReference>
<dbReference type="PROSITE" id="PS01022">
    <property type="entry name" value="PTR2_1"/>
    <property type="match status" value="1"/>
</dbReference>
<accession>A0A0L7QSV3</accession>
<dbReference type="GO" id="GO:0006857">
    <property type="term" value="P:oligopeptide transport"/>
    <property type="evidence" value="ECO:0007669"/>
    <property type="project" value="InterPro"/>
</dbReference>
<keyword evidence="7 10" id="KW-1133">Transmembrane helix</keyword>
<feature type="transmembrane region" description="Helical" evidence="10">
    <location>
        <begin position="137"/>
        <end position="158"/>
    </location>
</feature>
<gene>
    <name evidence="11" type="ORF">WH47_05155</name>
</gene>
<evidence type="ECO:0000256" key="2">
    <source>
        <dbReference type="ARBA" id="ARBA00005982"/>
    </source>
</evidence>
<comment type="subcellular location">
    <subcellularLocation>
        <location evidence="1">Membrane</location>
        <topology evidence="1">Multi-pass membrane protein</topology>
    </subcellularLocation>
</comment>
<dbReference type="Gene3D" id="1.20.1250.20">
    <property type="entry name" value="MFS general substrate transporter like domains"/>
    <property type="match status" value="2"/>
</dbReference>
<evidence type="ECO:0000313" key="11">
    <source>
        <dbReference type="EMBL" id="KOC61551.1"/>
    </source>
</evidence>
<keyword evidence="8 10" id="KW-0472">Membrane</keyword>
<feature type="transmembrane region" description="Helical" evidence="10">
    <location>
        <begin position="170"/>
        <end position="189"/>
    </location>
</feature>
<evidence type="ECO:0000256" key="1">
    <source>
        <dbReference type="ARBA" id="ARBA00004141"/>
    </source>
</evidence>
<feature type="transmembrane region" description="Helical" evidence="10">
    <location>
        <begin position="106"/>
        <end position="125"/>
    </location>
</feature>